<dbReference type="Proteomes" id="UP000095488">
    <property type="component" value="Unassembled WGS sequence"/>
</dbReference>
<feature type="transmembrane region" description="Helical" evidence="1">
    <location>
        <begin position="147"/>
        <end position="165"/>
    </location>
</feature>
<keyword evidence="3" id="KW-1185">Reference proteome</keyword>
<evidence type="ECO:0000256" key="1">
    <source>
        <dbReference type="SAM" id="Phobius"/>
    </source>
</evidence>
<protein>
    <submittedName>
        <fullName evidence="2">Inner membrane protein</fullName>
    </submittedName>
</protein>
<keyword evidence="1" id="KW-0812">Transmembrane</keyword>
<feature type="transmembrane region" description="Helical" evidence="1">
    <location>
        <begin position="177"/>
        <end position="202"/>
    </location>
</feature>
<keyword evidence="1" id="KW-0472">Membrane</keyword>
<dbReference type="Pfam" id="PF04307">
    <property type="entry name" value="YdjM"/>
    <property type="match status" value="1"/>
</dbReference>
<dbReference type="InterPro" id="IPR007404">
    <property type="entry name" value="YdjM-like"/>
</dbReference>
<dbReference type="PANTHER" id="PTHR35531:SF1">
    <property type="entry name" value="INNER MEMBRANE PROTEIN YBCI-RELATED"/>
    <property type="match status" value="1"/>
</dbReference>
<sequence>MLGKTHRLGGIMIGSITPVIIQKTLNTPINNITTFTITTIIGGAIGSLLPDLDHPNSIISKKIKPLSKIIREFAHHRGITHTLLGWIIFGIISLIVSYLSINYLIGNINYYEKICMSIIGGAIASSTIAFIANSFNKYTHIVKKNKIKKISALGFLFGFFLVLFFDKKVLEYVPIYLLAMFLGYGIHILYDMFTVSGVPFLYPFSKKVFRFSRFKTGGIIEVIASVISIIITILALYLLFKYNIKLKM</sequence>
<organism evidence="2 3">
    <name type="scientific">Sarcina ventriculi</name>
    <name type="common">Clostridium ventriculi</name>
    <dbReference type="NCBI Taxonomy" id="1267"/>
    <lineage>
        <taxon>Bacteria</taxon>
        <taxon>Bacillati</taxon>
        <taxon>Bacillota</taxon>
        <taxon>Clostridia</taxon>
        <taxon>Eubacteriales</taxon>
        <taxon>Clostridiaceae</taxon>
        <taxon>Sarcina</taxon>
    </lineage>
</organism>
<reference evidence="2 3" key="1">
    <citation type="submission" date="2015-09" db="EMBL/GenBank/DDBJ databases">
        <authorList>
            <consortium name="Pathogen Informatics"/>
        </authorList>
    </citation>
    <scope>NUCLEOTIDE SEQUENCE [LARGE SCALE GENOMIC DNA]</scope>
    <source>
        <strain evidence="2 3">2789STDY5834858</strain>
    </source>
</reference>
<accession>A0ABM9UMS4</accession>
<evidence type="ECO:0000313" key="3">
    <source>
        <dbReference type="Proteomes" id="UP000095488"/>
    </source>
</evidence>
<proteinExistence type="predicted"/>
<dbReference type="RefSeq" id="WP_055257384.1">
    <property type="nucleotide sequence ID" value="NZ_CABIXL010000002.1"/>
</dbReference>
<dbReference type="PANTHER" id="PTHR35531">
    <property type="entry name" value="INNER MEMBRANE PROTEIN YBCI-RELATED"/>
    <property type="match status" value="1"/>
</dbReference>
<evidence type="ECO:0000313" key="2">
    <source>
        <dbReference type="EMBL" id="CUN56325.1"/>
    </source>
</evidence>
<dbReference type="EMBL" id="CYZR01000002">
    <property type="protein sequence ID" value="CUN56325.1"/>
    <property type="molecule type" value="Genomic_DNA"/>
</dbReference>
<gene>
    <name evidence="2" type="ORF">ERS852473_00486</name>
</gene>
<comment type="caution">
    <text evidence="2">The sequence shown here is derived from an EMBL/GenBank/DDBJ whole genome shotgun (WGS) entry which is preliminary data.</text>
</comment>
<feature type="transmembrane region" description="Helical" evidence="1">
    <location>
        <begin position="222"/>
        <end position="240"/>
    </location>
</feature>
<keyword evidence="1" id="KW-1133">Transmembrane helix</keyword>
<feature type="transmembrane region" description="Helical" evidence="1">
    <location>
        <begin position="83"/>
        <end position="105"/>
    </location>
</feature>
<name>A0ABM9UMS4_SARVE</name>
<feature type="transmembrane region" description="Helical" evidence="1">
    <location>
        <begin position="117"/>
        <end position="135"/>
    </location>
</feature>